<feature type="transmembrane region" description="Helical" evidence="7">
    <location>
        <begin position="43"/>
        <end position="64"/>
    </location>
</feature>
<dbReference type="GO" id="GO:0016020">
    <property type="term" value="C:membrane"/>
    <property type="evidence" value="ECO:0000318"/>
    <property type="project" value="GO_Central"/>
</dbReference>
<evidence type="ECO:0000313" key="11">
    <source>
        <dbReference type="Proteomes" id="UP000244005"/>
    </source>
</evidence>
<evidence type="ECO:0000313" key="9">
    <source>
        <dbReference type="EMBL" id="AMN14840.1"/>
    </source>
</evidence>
<evidence type="ECO:0000259" key="8">
    <source>
        <dbReference type="Pfam" id="PF01490"/>
    </source>
</evidence>
<keyword evidence="6 7" id="KW-0472">Membrane</keyword>
<evidence type="ECO:0000313" key="10">
    <source>
        <dbReference type="EMBL" id="PTQ30055.1"/>
    </source>
</evidence>
<accession>A0A140GMK2</accession>
<evidence type="ECO:0000256" key="2">
    <source>
        <dbReference type="ARBA" id="ARBA00022448"/>
    </source>
</evidence>
<evidence type="ECO:0000256" key="3">
    <source>
        <dbReference type="ARBA" id="ARBA00022692"/>
    </source>
</evidence>
<evidence type="ECO:0000256" key="4">
    <source>
        <dbReference type="ARBA" id="ARBA00022970"/>
    </source>
</evidence>
<dbReference type="EMBL" id="KT455387">
    <property type="protein sequence ID" value="AMN14840.1"/>
    <property type="molecule type" value="mRNA"/>
</dbReference>
<feature type="transmembrane region" description="Helical" evidence="7">
    <location>
        <begin position="322"/>
        <end position="344"/>
    </location>
</feature>
<feature type="transmembrane region" description="Helical" evidence="7">
    <location>
        <begin position="170"/>
        <end position="187"/>
    </location>
</feature>
<reference evidence="9" key="1">
    <citation type="submission" date="2015-08" db="EMBL/GenBank/DDBJ databases">
        <title>Characterization of AAPs in Marchantia polymorpha.</title>
        <authorList>
            <person name="Taylor M.R."/>
            <person name="Ward J.M."/>
        </authorList>
    </citation>
    <scope>NUCLEOTIDE SEQUENCE</scope>
    <source>
        <tissue evidence="9">Thallus</tissue>
    </source>
</reference>
<feature type="domain" description="Amino acid transporter transmembrane" evidence="8">
    <location>
        <begin position="40"/>
        <end position="450"/>
    </location>
</feature>
<dbReference type="OMA" id="HGHEAGC"/>
<feature type="transmembrane region" description="Helical" evidence="7">
    <location>
        <begin position="129"/>
        <end position="150"/>
    </location>
</feature>
<evidence type="ECO:0000256" key="5">
    <source>
        <dbReference type="ARBA" id="ARBA00022989"/>
    </source>
</evidence>
<name>A0A140GMK2_MARPO</name>
<dbReference type="OrthoDB" id="40134at2759"/>
<dbReference type="Pfam" id="PF01490">
    <property type="entry name" value="Aa_trans"/>
    <property type="match status" value="1"/>
</dbReference>
<dbReference type="GO" id="GO:0003333">
    <property type="term" value="P:amino acid transmembrane transport"/>
    <property type="evidence" value="ECO:0000318"/>
    <property type="project" value="GO_Central"/>
</dbReference>
<dbReference type="AlphaFoldDB" id="A0A140GMK2"/>
<organism evidence="9">
    <name type="scientific">Marchantia polymorpha</name>
    <name type="common">Common liverwort</name>
    <name type="synonym">Marchantia aquatica</name>
    <dbReference type="NCBI Taxonomy" id="3197"/>
    <lineage>
        <taxon>Eukaryota</taxon>
        <taxon>Viridiplantae</taxon>
        <taxon>Streptophyta</taxon>
        <taxon>Embryophyta</taxon>
        <taxon>Marchantiophyta</taxon>
        <taxon>Marchantiopsida</taxon>
        <taxon>Marchantiidae</taxon>
        <taxon>Marchantiales</taxon>
        <taxon>Marchantiaceae</taxon>
        <taxon>Marchantia</taxon>
    </lineage>
</organism>
<dbReference type="InterPro" id="IPR013057">
    <property type="entry name" value="AA_transpt_TM"/>
</dbReference>
<keyword evidence="4" id="KW-0029">Amino-acid transport</keyword>
<feature type="transmembrane region" description="Helical" evidence="7">
    <location>
        <begin position="282"/>
        <end position="302"/>
    </location>
</feature>
<feature type="transmembrane region" description="Helical" evidence="7">
    <location>
        <begin position="365"/>
        <end position="389"/>
    </location>
</feature>
<dbReference type="Proteomes" id="UP000244005">
    <property type="component" value="Unassembled WGS sequence"/>
</dbReference>
<gene>
    <name evidence="10" type="ORF">MARPO_0130s0012</name>
</gene>
<keyword evidence="2" id="KW-0813">Transport</keyword>
<keyword evidence="3 7" id="KW-0812">Transmembrane</keyword>
<reference evidence="10" key="3">
    <citation type="submission" date="2017-12" db="EMBL/GenBank/DDBJ databases">
        <title>WGS assembly of Marchantia polymorpha.</title>
        <authorList>
            <person name="Bowman J.L."/>
            <person name="Kohchi T."/>
            <person name="Yamato K.T."/>
            <person name="Jenkins J."/>
            <person name="Shu S."/>
            <person name="Ishizaki K."/>
            <person name="Yamaoka S."/>
            <person name="Nishihama R."/>
            <person name="Nakamura Y."/>
            <person name="Berger F."/>
            <person name="Adam C."/>
            <person name="Aki S.S."/>
            <person name="Althoff F."/>
            <person name="Araki T."/>
            <person name="Arteaga-Vazquez M.A."/>
            <person name="Balasubrmanian S."/>
            <person name="Bauer D."/>
            <person name="Boehm C.R."/>
            <person name="Briginshaw L."/>
            <person name="Caballero-Perez J."/>
            <person name="Catarino B."/>
            <person name="Chen F."/>
            <person name="Chiyoda S."/>
            <person name="Chovatia M."/>
            <person name="Davies K.M."/>
            <person name="Delmans M."/>
            <person name="Demura T."/>
            <person name="Dierschke T."/>
            <person name="Dolan L."/>
            <person name="Dorantes-Acosta A.E."/>
            <person name="Eklund D.M."/>
            <person name="Florent S.N."/>
            <person name="Flores-Sandoval E."/>
            <person name="Fujiyama A."/>
            <person name="Fukuzawa H."/>
            <person name="Galik B."/>
            <person name="Grimanelli D."/>
            <person name="Grimwood J."/>
            <person name="Grossniklaus U."/>
            <person name="Hamada T."/>
            <person name="Haseloff J."/>
            <person name="Hetherington A.J."/>
            <person name="Higo A."/>
            <person name="Hirakawa Y."/>
            <person name="Hundley H.N."/>
            <person name="Ikeda Y."/>
            <person name="Inoue K."/>
            <person name="Inoue S."/>
            <person name="Ishida S."/>
            <person name="Jia Q."/>
            <person name="Kakita M."/>
            <person name="Kanazawa T."/>
            <person name="Kawai Y."/>
            <person name="Kawashima T."/>
            <person name="Kennedy M."/>
            <person name="Kinose K."/>
            <person name="Kinoshita T."/>
            <person name="Kohara Y."/>
            <person name="Koide E."/>
            <person name="Komatsu K."/>
            <person name="Kopischke S."/>
            <person name="Kubo M."/>
            <person name="Kyozuka J."/>
            <person name="Lagercrantz U."/>
            <person name="Lin S.S."/>
            <person name="Lindquist E."/>
            <person name="Lipzen A.M."/>
            <person name="Lu C."/>
            <person name="Luna E.D."/>
            <person name="Martienssen R.A."/>
            <person name="Minamino N."/>
            <person name="Mizutani M."/>
            <person name="Mizutani M."/>
            <person name="Mochizuki N."/>
            <person name="Monte I."/>
            <person name="Mosher R."/>
            <person name="Nagasaki H."/>
            <person name="Nakagami H."/>
            <person name="Naramoto S."/>
            <person name="Nishitani K."/>
            <person name="Ohtani M."/>
            <person name="Okamoto T."/>
            <person name="Okumura M."/>
            <person name="Phillips J."/>
            <person name="Pollak B."/>
            <person name="Reinders A."/>
            <person name="Roevekamp M."/>
            <person name="Sano R."/>
            <person name="Sawa S."/>
            <person name="Schmid M.W."/>
            <person name="Shirakawa M."/>
            <person name="Solano R."/>
            <person name="Spunde A."/>
            <person name="Suetsugu N."/>
            <person name="Sugano S."/>
            <person name="Sugiyama A."/>
            <person name="Sun R."/>
            <person name="Suzuki Y."/>
            <person name="Takenaka M."/>
            <person name="Takezawa D."/>
            <person name="Tomogane H."/>
            <person name="Tsuzuki M."/>
            <person name="Ueda T."/>
            <person name="Umeda M."/>
            <person name="Ward J.M."/>
            <person name="Watanabe Y."/>
            <person name="Yazaki K."/>
            <person name="Yokoyama R."/>
            <person name="Yoshitake Y."/>
            <person name="Yotsui I."/>
            <person name="Zachgo S."/>
            <person name="Schmutz J."/>
        </authorList>
    </citation>
    <scope>NUCLEOTIDE SEQUENCE [LARGE SCALE GENOMIC DNA]</scope>
    <source>
        <strain evidence="10">Tak-1</strain>
    </source>
</reference>
<feature type="transmembrane region" description="Helical" evidence="7">
    <location>
        <begin position="194"/>
        <end position="220"/>
    </location>
</feature>
<feature type="transmembrane region" description="Helical" evidence="7">
    <location>
        <begin position="70"/>
        <end position="93"/>
    </location>
</feature>
<feature type="transmembrane region" description="Helical" evidence="7">
    <location>
        <begin position="395"/>
        <end position="414"/>
    </location>
</feature>
<evidence type="ECO:0000256" key="1">
    <source>
        <dbReference type="ARBA" id="ARBA00004370"/>
    </source>
</evidence>
<sequence length="466" mass="50950">MDVVEISEAADDIKELDDDLKPARTDDIKELDDDLKPARTGNVFNATAHVVTAVIGSGVLGLPWSIAQLGWVAGVIMLVFFALATLYTSALLADCYRDPVTGKRSYTYMDAVNCHLGKKQVYLCAIAQYLNLLCTSIGYTITTATSMVAVKRALCFHTNGHDAHCHVSNIPWMIVFGGIQIFLSQLPDFSHLKFVSIVAAIMSAIYSFIGVGLSIARMAIRNVSGPVWGTQLSPAAKTWSVFQALGNIAFAYSFSMVLIEIQDTLRGTPKYAPETVTMKKGTKWGIGITTAFYTSVGCLGFAAFGQHAPGNILTGFGFYNPYWILAIGNICVVIHLIGAYQVYVQPIFAASERALRINWAGMKLIWFRLIFRTLFVIAVTFVASALPFFNDINGFIGAISFFPLTVYFPTAMYIKSKGKSLTCTREVIIIWVLRIISGLITLVAMIGSVEGIQSSVKGTKLFHTKN</sequence>
<proteinExistence type="evidence at transcript level"/>
<dbReference type="EMBL" id="KZ772802">
    <property type="protein sequence ID" value="PTQ30055.1"/>
    <property type="molecule type" value="Genomic_DNA"/>
</dbReference>
<comment type="subcellular location">
    <subcellularLocation>
        <location evidence="1">Membrane</location>
    </subcellularLocation>
</comment>
<keyword evidence="11" id="KW-1185">Reference proteome</keyword>
<dbReference type="Gramene" id="Mp2g02040.1">
    <property type="protein sequence ID" value="Mp2g02040.1.cds1"/>
    <property type="gene ID" value="Mp2g02040"/>
</dbReference>
<keyword evidence="5 7" id="KW-1133">Transmembrane helix</keyword>
<feature type="transmembrane region" description="Helical" evidence="7">
    <location>
        <begin position="240"/>
        <end position="261"/>
    </location>
</feature>
<evidence type="ECO:0000256" key="6">
    <source>
        <dbReference type="ARBA" id="ARBA00023136"/>
    </source>
</evidence>
<feature type="transmembrane region" description="Helical" evidence="7">
    <location>
        <begin position="426"/>
        <end position="447"/>
    </location>
</feature>
<protein>
    <submittedName>
        <fullName evidence="9">AAP2</fullName>
    </submittedName>
</protein>
<dbReference type="GO" id="GO:0015171">
    <property type="term" value="F:amino acid transmembrane transporter activity"/>
    <property type="evidence" value="ECO:0000318"/>
    <property type="project" value="GO_Central"/>
</dbReference>
<dbReference type="PANTHER" id="PTHR48017">
    <property type="entry name" value="OS05G0424000 PROTEIN-RELATED"/>
    <property type="match status" value="1"/>
</dbReference>
<reference evidence="11" key="2">
    <citation type="journal article" date="2017" name="Cell">
        <title>Insights into land plant evolution garnered from the Marchantia polymorpha genome.</title>
        <authorList>
            <person name="Bowman J.L."/>
            <person name="Kohchi T."/>
            <person name="Yamato K.T."/>
            <person name="Jenkins J."/>
            <person name="Shu S."/>
            <person name="Ishizaki K."/>
            <person name="Yamaoka S."/>
            <person name="Nishihama R."/>
            <person name="Nakamura Y."/>
            <person name="Berger F."/>
            <person name="Adam C."/>
            <person name="Aki S.S."/>
            <person name="Althoff F."/>
            <person name="Araki T."/>
            <person name="Arteaga-Vazquez M.A."/>
            <person name="Balasubrmanian S."/>
            <person name="Barry K."/>
            <person name="Bauer D."/>
            <person name="Boehm C.R."/>
            <person name="Briginshaw L."/>
            <person name="Caballero-Perez J."/>
            <person name="Catarino B."/>
            <person name="Chen F."/>
            <person name="Chiyoda S."/>
            <person name="Chovatia M."/>
            <person name="Davies K.M."/>
            <person name="Delmans M."/>
            <person name="Demura T."/>
            <person name="Dierschke T."/>
            <person name="Dolan L."/>
            <person name="Dorantes-Acosta A.E."/>
            <person name="Eklund D.M."/>
            <person name="Florent S.N."/>
            <person name="Flores-Sandoval E."/>
            <person name="Fujiyama A."/>
            <person name="Fukuzawa H."/>
            <person name="Galik B."/>
            <person name="Grimanelli D."/>
            <person name="Grimwood J."/>
            <person name="Grossniklaus U."/>
            <person name="Hamada T."/>
            <person name="Haseloff J."/>
            <person name="Hetherington A.J."/>
            <person name="Higo A."/>
            <person name="Hirakawa Y."/>
            <person name="Hundley H.N."/>
            <person name="Ikeda Y."/>
            <person name="Inoue K."/>
            <person name="Inoue S.I."/>
            <person name="Ishida S."/>
            <person name="Jia Q."/>
            <person name="Kakita M."/>
            <person name="Kanazawa T."/>
            <person name="Kawai Y."/>
            <person name="Kawashima T."/>
            <person name="Kennedy M."/>
            <person name="Kinose K."/>
            <person name="Kinoshita T."/>
            <person name="Kohara Y."/>
            <person name="Koide E."/>
            <person name="Komatsu K."/>
            <person name="Kopischke S."/>
            <person name="Kubo M."/>
            <person name="Kyozuka J."/>
            <person name="Lagercrantz U."/>
            <person name="Lin S.S."/>
            <person name="Lindquist E."/>
            <person name="Lipzen A.M."/>
            <person name="Lu C.W."/>
            <person name="De Luna E."/>
            <person name="Martienssen R.A."/>
            <person name="Minamino N."/>
            <person name="Mizutani M."/>
            <person name="Mizutani M."/>
            <person name="Mochizuki N."/>
            <person name="Monte I."/>
            <person name="Mosher R."/>
            <person name="Nagasaki H."/>
            <person name="Nakagami H."/>
            <person name="Naramoto S."/>
            <person name="Nishitani K."/>
            <person name="Ohtani M."/>
            <person name="Okamoto T."/>
            <person name="Okumura M."/>
            <person name="Phillips J."/>
            <person name="Pollak B."/>
            <person name="Reinders A."/>
            <person name="Rovekamp M."/>
            <person name="Sano R."/>
            <person name="Sawa S."/>
            <person name="Schmid M.W."/>
            <person name="Shirakawa M."/>
            <person name="Solano R."/>
            <person name="Spunde A."/>
            <person name="Suetsugu N."/>
            <person name="Sugano S."/>
            <person name="Sugiyama A."/>
            <person name="Sun R."/>
            <person name="Suzuki Y."/>
            <person name="Takenaka M."/>
            <person name="Takezawa D."/>
            <person name="Tomogane H."/>
            <person name="Tsuzuki M."/>
            <person name="Ueda T."/>
            <person name="Umeda M."/>
            <person name="Ward J.M."/>
            <person name="Watanabe Y."/>
            <person name="Yazaki K."/>
            <person name="Yokoyama R."/>
            <person name="Yoshitake Y."/>
            <person name="Yotsui I."/>
            <person name="Zachgo S."/>
            <person name="Schmutz J."/>
        </authorList>
    </citation>
    <scope>NUCLEOTIDE SEQUENCE [LARGE SCALE GENOMIC DNA]</scope>
    <source>
        <strain evidence="11">Tak-1</strain>
    </source>
</reference>
<evidence type="ECO:0000256" key="7">
    <source>
        <dbReference type="SAM" id="Phobius"/>
    </source>
</evidence>